<evidence type="ECO:0000259" key="2">
    <source>
        <dbReference type="Pfam" id="PF02525"/>
    </source>
</evidence>
<sequence>MKTLVIVTHPSLETSVINKRWVEELQKYPERYTVHELHKVYPDGKIDVQKEQQLIESHSHLVLQFPIYWFNCPPLLKKWLDDVFAYGWAYGSKGGDKLKNRKVALAVSAGIKKEDYREDGRYRYTLAQILAPFETTFLYCDADYRSFFAFYGQEAAPGGNTPDMDLSPPDSALDISARDYLKFIDNL</sequence>
<dbReference type="PANTHER" id="PTHR47307:SF1">
    <property type="entry name" value="GLUTATHIONE-REGULATED POTASSIUM-EFFLUX SYSTEM ANCILLARY PROTEIN KEFG"/>
    <property type="match status" value="1"/>
</dbReference>
<evidence type="ECO:0000313" key="3">
    <source>
        <dbReference type="EMBL" id="KOR89151.1"/>
    </source>
</evidence>
<dbReference type="RefSeq" id="WP_054402198.1">
    <property type="nucleotide sequence ID" value="NZ_LIUT01000001.1"/>
</dbReference>
<proteinExistence type="predicted"/>
<name>A0A0M1P3T8_9BACL</name>
<dbReference type="InterPro" id="IPR003680">
    <property type="entry name" value="Flavodoxin_fold"/>
</dbReference>
<dbReference type="InterPro" id="IPR046980">
    <property type="entry name" value="KefG/KefF"/>
</dbReference>
<dbReference type="PATRIC" id="fig|1705565.3.peg.3584"/>
<dbReference type="Gene3D" id="3.40.50.360">
    <property type="match status" value="1"/>
</dbReference>
<dbReference type="Pfam" id="PF02525">
    <property type="entry name" value="Flavodoxin_2"/>
    <property type="match status" value="1"/>
</dbReference>
<keyword evidence="1" id="KW-0560">Oxidoreductase</keyword>
<reference evidence="4" key="1">
    <citation type="submission" date="2015-08" db="EMBL/GenBank/DDBJ databases">
        <title>Genome sequencing project for genomic taxonomy and phylogenomics of Bacillus-like bacteria.</title>
        <authorList>
            <person name="Liu B."/>
            <person name="Wang J."/>
            <person name="Zhu Y."/>
            <person name="Liu G."/>
            <person name="Chen Q."/>
            <person name="Chen Z."/>
            <person name="Lan J."/>
            <person name="Che J."/>
            <person name="Ge C."/>
            <person name="Shi H."/>
            <person name="Pan Z."/>
            <person name="Liu X."/>
        </authorList>
    </citation>
    <scope>NUCLEOTIDE SEQUENCE [LARGE SCALE GENOMIC DNA]</scope>
    <source>
        <strain evidence="4">FJAT-22460</strain>
    </source>
</reference>
<accession>A0A0M1P3T8</accession>
<dbReference type="EMBL" id="LIUT01000001">
    <property type="protein sequence ID" value="KOR89151.1"/>
    <property type="molecule type" value="Genomic_DNA"/>
</dbReference>
<dbReference type="OrthoDB" id="9798454at2"/>
<dbReference type="AlphaFoldDB" id="A0A0M1P3T8"/>
<comment type="caution">
    <text evidence="3">The sequence shown here is derived from an EMBL/GenBank/DDBJ whole genome shotgun (WGS) entry which is preliminary data.</text>
</comment>
<feature type="domain" description="Flavodoxin-like fold" evidence="2">
    <location>
        <begin position="1"/>
        <end position="154"/>
    </location>
</feature>
<dbReference type="InterPro" id="IPR029039">
    <property type="entry name" value="Flavoprotein-like_sf"/>
</dbReference>
<dbReference type="Proteomes" id="UP000036932">
    <property type="component" value="Unassembled WGS sequence"/>
</dbReference>
<gene>
    <name evidence="3" type="ORF">AM231_08230</name>
</gene>
<dbReference type="PANTHER" id="PTHR47307">
    <property type="entry name" value="GLUTATHIONE-REGULATED POTASSIUM-EFFLUX SYSTEM ANCILLARY PROTEIN KEFG"/>
    <property type="match status" value="1"/>
</dbReference>
<dbReference type="GO" id="GO:0003955">
    <property type="term" value="F:NAD(P)H dehydrogenase (quinone) activity"/>
    <property type="evidence" value="ECO:0007669"/>
    <property type="project" value="TreeGrafter"/>
</dbReference>
<evidence type="ECO:0000256" key="1">
    <source>
        <dbReference type="ARBA" id="ARBA00023002"/>
    </source>
</evidence>
<dbReference type="GO" id="GO:0009055">
    <property type="term" value="F:electron transfer activity"/>
    <property type="evidence" value="ECO:0007669"/>
    <property type="project" value="TreeGrafter"/>
</dbReference>
<keyword evidence="4" id="KW-1185">Reference proteome</keyword>
<evidence type="ECO:0000313" key="4">
    <source>
        <dbReference type="Proteomes" id="UP000036932"/>
    </source>
</evidence>
<dbReference type="SUPFAM" id="SSF52218">
    <property type="entry name" value="Flavoproteins"/>
    <property type="match status" value="1"/>
</dbReference>
<organism evidence="3 4">
    <name type="scientific">Paenibacillus solani</name>
    <dbReference type="NCBI Taxonomy" id="1705565"/>
    <lineage>
        <taxon>Bacteria</taxon>
        <taxon>Bacillati</taxon>
        <taxon>Bacillota</taxon>
        <taxon>Bacilli</taxon>
        <taxon>Bacillales</taxon>
        <taxon>Paenibacillaceae</taxon>
        <taxon>Paenibacillus</taxon>
    </lineage>
</organism>
<dbReference type="GO" id="GO:0010181">
    <property type="term" value="F:FMN binding"/>
    <property type="evidence" value="ECO:0007669"/>
    <property type="project" value="TreeGrafter"/>
</dbReference>
<protein>
    <submittedName>
        <fullName evidence="3">NADPH dehydrogenase</fullName>
    </submittedName>
</protein>